<evidence type="ECO:0000313" key="2">
    <source>
        <dbReference type="EMBL" id="TNX93648.1"/>
    </source>
</evidence>
<accession>A0A8H2K310</accession>
<evidence type="ECO:0000256" key="1">
    <source>
        <dbReference type="SAM" id="Phobius"/>
    </source>
</evidence>
<dbReference type="Proteomes" id="UP000314285">
    <property type="component" value="Unassembled WGS sequence"/>
</dbReference>
<feature type="transmembrane region" description="Helical" evidence="1">
    <location>
        <begin position="60"/>
        <end position="78"/>
    </location>
</feature>
<feature type="transmembrane region" description="Helical" evidence="1">
    <location>
        <begin position="35"/>
        <end position="54"/>
    </location>
</feature>
<evidence type="ECO:0000313" key="3">
    <source>
        <dbReference type="Proteomes" id="UP000314285"/>
    </source>
</evidence>
<keyword evidence="1" id="KW-0812">Transmembrane</keyword>
<feature type="transmembrane region" description="Helical" evidence="1">
    <location>
        <begin position="6"/>
        <end position="23"/>
    </location>
</feature>
<name>A0A8H2K310_ACIRA</name>
<dbReference type="RefSeq" id="WP_139880534.1">
    <property type="nucleotide sequence ID" value="NZ_BKXI01000007.1"/>
</dbReference>
<keyword evidence="1" id="KW-0472">Membrane</keyword>
<comment type="caution">
    <text evidence="2">The sequence shown here is derived from an EMBL/GenBank/DDBJ whole genome shotgun (WGS) entry which is preliminary data.</text>
</comment>
<protein>
    <submittedName>
        <fullName evidence="2">Uncharacterized protein</fullName>
    </submittedName>
</protein>
<dbReference type="EMBL" id="VFBM01000002">
    <property type="protein sequence ID" value="TNX93648.1"/>
    <property type="molecule type" value="Genomic_DNA"/>
</dbReference>
<dbReference type="AlphaFoldDB" id="A0A8H2K310"/>
<proteinExistence type="predicted"/>
<sequence>MDFGYFIGQLFIISCIPLIYYALTKNLNLRDIKKVRWQFIVAFIFISLLAFIGSNGRGESFFAIIISLFTYIFTYKRLIKNKYQPKIVDFESFDEYVAALAKKRNIKYPLSQNIINMHGSIPKLEDFNSIPDWSKAVKRYLDDLDSI</sequence>
<reference evidence="2 3" key="1">
    <citation type="submission" date="2019-06" db="EMBL/GenBank/DDBJ databases">
        <title>Genome of Acinetobacter radioresistens APH1, a phenol degrading strain.</title>
        <authorList>
            <person name="Liu Y."/>
        </authorList>
    </citation>
    <scope>NUCLEOTIDE SEQUENCE [LARGE SCALE GENOMIC DNA]</scope>
    <source>
        <strain evidence="2 3">APH1</strain>
    </source>
</reference>
<keyword evidence="1" id="KW-1133">Transmembrane helix</keyword>
<gene>
    <name evidence="2" type="ORF">FHY67_04210</name>
</gene>
<organism evidence="2 3">
    <name type="scientific">Acinetobacter radioresistens</name>
    <dbReference type="NCBI Taxonomy" id="40216"/>
    <lineage>
        <taxon>Bacteria</taxon>
        <taxon>Pseudomonadati</taxon>
        <taxon>Pseudomonadota</taxon>
        <taxon>Gammaproteobacteria</taxon>
        <taxon>Moraxellales</taxon>
        <taxon>Moraxellaceae</taxon>
        <taxon>Acinetobacter</taxon>
    </lineage>
</organism>